<gene>
    <name evidence="3" type="ORF">BKA16_001118</name>
</gene>
<dbReference type="PANTHER" id="PTHR43563:SF1">
    <property type="entry name" value="AMINE OXIDASE [FLAVIN-CONTAINING] B"/>
    <property type="match status" value="1"/>
</dbReference>
<feature type="domain" description="Amine oxidase" evidence="2">
    <location>
        <begin position="14"/>
        <end position="81"/>
    </location>
</feature>
<dbReference type="PANTHER" id="PTHR43563">
    <property type="entry name" value="AMINE OXIDASE"/>
    <property type="match status" value="1"/>
</dbReference>
<accession>A0A840EXP5</accession>
<dbReference type="GO" id="GO:0097621">
    <property type="term" value="F:monoamine oxidase activity"/>
    <property type="evidence" value="ECO:0007669"/>
    <property type="project" value="UniProtKB-EC"/>
</dbReference>
<dbReference type="Pfam" id="PF01593">
    <property type="entry name" value="Amino_oxidase"/>
    <property type="match status" value="2"/>
</dbReference>
<dbReference type="InterPro" id="IPR002937">
    <property type="entry name" value="Amino_oxidase"/>
</dbReference>
<keyword evidence="3" id="KW-0560">Oxidoreductase</keyword>
<keyword evidence="4" id="KW-1185">Reference proteome</keyword>
<protein>
    <submittedName>
        <fullName evidence="3">Monoamine oxidase</fullName>
        <ecNumber evidence="3">1.4.3.4</ecNumber>
    </submittedName>
</protein>
<dbReference type="AlphaFoldDB" id="A0A840EXP5"/>
<organism evidence="3 4">
    <name type="scientific">Gordonia humi</name>
    <dbReference type="NCBI Taxonomy" id="686429"/>
    <lineage>
        <taxon>Bacteria</taxon>
        <taxon>Bacillati</taxon>
        <taxon>Actinomycetota</taxon>
        <taxon>Actinomycetes</taxon>
        <taxon>Mycobacteriales</taxon>
        <taxon>Gordoniaceae</taxon>
        <taxon>Gordonia</taxon>
    </lineage>
</organism>
<feature type="domain" description="Amine oxidase" evidence="2">
    <location>
        <begin position="112"/>
        <end position="346"/>
    </location>
</feature>
<evidence type="ECO:0000259" key="2">
    <source>
        <dbReference type="Pfam" id="PF01593"/>
    </source>
</evidence>
<dbReference type="Gene3D" id="3.50.50.60">
    <property type="entry name" value="FAD/NAD(P)-binding domain"/>
    <property type="match status" value="2"/>
</dbReference>
<dbReference type="Proteomes" id="UP000551501">
    <property type="component" value="Unassembled WGS sequence"/>
</dbReference>
<dbReference type="InterPro" id="IPR036188">
    <property type="entry name" value="FAD/NAD-bd_sf"/>
</dbReference>
<reference evidence="3 4" key="1">
    <citation type="submission" date="2020-08" db="EMBL/GenBank/DDBJ databases">
        <title>Sequencing the genomes of 1000 actinobacteria strains.</title>
        <authorList>
            <person name="Klenk H.-P."/>
        </authorList>
    </citation>
    <scope>NUCLEOTIDE SEQUENCE [LARGE SCALE GENOMIC DNA]</scope>
    <source>
        <strain evidence="3 4">DSM 45298</strain>
    </source>
</reference>
<dbReference type="SUPFAM" id="SSF51905">
    <property type="entry name" value="FAD/NAD(P)-binding domain"/>
    <property type="match status" value="1"/>
</dbReference>
<dbReference type="EC" id="1.4.3.4" evidence="3"/>
<dbReference type="SUPFAM" id="SSF54373">
    <property type="entry name" value="FAD-linked reductases, C-terminal domain"/>
    <property type="match status" value="1"/>
</dbReference>
<dbReference type="RefSeq" id="WP_183369717.1">
    <property type="nucleotide sequence ID" value="NZ_BAABHL010000049.1"/>
</dbReference>
<name>A0A840EXP5_9ACTN</name>
<evidence type="ECO:0000313" key="3">
    <source>
        <dbReference type="EMBL" id="MBB4134566.1"/>
    </source>
</evidence>
<dbReference type="InterPro" id="IPR050703">
    <property type="entry name" value="Flavin_MAO"/>
</dbReference>
<sequence>MSRDYDVVVVGAGVAGLTAAHSLVRAGRSVRVLEARNAVGGRMRSVDRSGLHIDLGATWFWHNEPQVVALLDSLELTAFDQAIAGDAVFDTPDSPPRRLSGNPIDVPSFRFGDGAQSVPVALADRLGDDVVSLANPVHRVEIDGDRVAVHAARGRFGAQHVVVAVPPPLAVETITITPDLDRSVASVAASTAVWMGQTVKAVAVYDEPFWRQAGLAGSVFSHRGPFREIHDHSGPGSGPGALFGFAPSTAFRDGADIPSAFIHQLTRVFGEYAARPLDVVAADWRRERFTSPAAAAPRAGTASYGHSVFQAPVHGRLHWAATETATAFAGHVEGAILAAAAAVDRIERAISMI</sequence>
<evidence type="ECO:0000313" key="4">
    <source>
        <dbReference type="Proteomes" id="UP000551501"/>
    </source>
</evidence>
<dbReference type="EMBL" id="JACIFP010000001">
    <property type="protein sequence ID" value="MBB4134566.1"/>
    <property type="molecule type" value="Genomic_DNA"/>
</dbReference>
<comment type="similarity">
    <text evidence="1">Belongs to the flavin monoamine oxidase family.</text>
</comment>
<comment type="caution">
    <text evidence="3">The sequence shown here is derived from an EMBL/GenBank/DDBJ whole genome shotgun (WGS) entry which is preliminary data.</text>
</comment>
<proteinExistence type="inferred from homology"/>
<evidence type="ECO:0000256" key="1">
    <source>
        <dbReference type="ARBA" id="ARBA00005995"/>
    </source>
</evidence>